<dbReference type="Pfam" id="PF12697">
    <property type="entry name" value="Abhydrolase_6"/>
    <property type="match status" value="1"/>
</dbReference>
<keyword evidence="3" id="KW-1185">Reference proteome</keyword>
<dbReference type="Gene3D" id="3.40.50.1820">
    <property type="entry name" value="alpha/beta hydrolase"/>
    <property type="match status" value="1"/>
</dbReference>
<name>A0A9W6RXD3_9ACTN</name>
<dbReference type="AlphaFoldDB" id="A0A9W6RXD3"/>
<dbReference type="InterPro" id="IPR000073">
    <property type="entry name" value="AB_hydrolase_1"/>
</dbReference>
<dbReference type="InterPro" id="IPR029058">
    <property type="entry name" value="AB_hydrolase_fold"/>
</dbReference>
<dbReference type="EMBL" id="BSTK01000002">
    <property type="protein sequence ID" value="GLY83403.1"/>
    <property type="molecule type" value="Genomic_DNA"/>
</dbReference>
<dbReference type="PANTHER" id="PTHR46438">
    <property type="entry name" value="ALPHA/BETA-HYDROLASES SUPERFAMILY PROTEIN"/>
    <property type="match status" value="1"/>
</dbReference>
<dbReference type="SUPFAM" id="SSF53474">
    <property type="entry name" value="alpha/beta-Hydrolases"/>
    <property type="match status" value="1"/>
</dbReference>
<proteinExistence type="predicted"/>
<evidence type="ECO:0000259" key="1">
    <source>
        <dbReference type="Pfam" id="PF12697"/>
    </source>
</evidence>
<dbReference type="Proteomes" id="UP001165074">
    <property type="component" value="Unassembled WGS sequence"/>
</dbReference>
<dbReference type="InterPro" id="IPR000639">
    <property type="entry name" value="Epox_hydrolase-like"/>
</dbReference>
<accession>A0A9W6RXD3</accession>
<dbReference type="PRINTS" id="PR00412">
    <property type="entry name" value="EPOXHYDRLASE"/>
</dbReference>
<gene>
    <name evidence="2" type="ORF">Airi02_013330</name>
</gene>
<reference evidence="2" key="1">
    <citation type="submission" date="2023-03" db="EMBL/GenBank/DDBJ databases">
        <title>Actinoallomurus iriomotensis NBRC 103684.</title>
        <authorList>
            <person name="Ichikawa N."/>
            <person name="Sato H."/>
            <person name="Tonouchi N."/>
        </authorList>
    </citation>
    <scope>NUCLEOTIDE SEQUENCE</scope>
    <source>
        <strain evidence="2">NBRC 103684</strain>
    </source>
</reference>
<protein>
    <submittedName>
        <fullName evidence="2">Alpha/beta hydrolase</fullName>
    </submittedName>
</protein>
<organism evidence="2 3">
    <name type="scientific">Actinoallomurus iriomotensis</name>
    <dbReference type="NCBI Taxonomy" id="478107"/>
    <lineage>
        <taxon>Bacteria</taxon>
        <taxon>Bacillati</taxon>
        <taxon>Actinomycetota</taxon>
        <taxon>Actinomycetes</taxon>
        <taxon>Streptosporangiales</taxon>
        <taxon>Thermomonosporaceae</taxon>
        <taxon>Actinoallomurus</taxon>
    </lineage>
</organism>
<dbReference type="GO" id="GO:0016787">
    <property type="term" value="F:hydrolase activity"/>
    <property type="evidence" value="ECO:0007669"/>
    <property type="project" value="UniProtKB-KW"/>
</dbReference>
<sequence length="309" mass="33365">MSTKHMVRRFCAFVPSTARGTSGQGGTNCYDTCVSTNKYLGDGLVSRTPLVLVHGNPETAAIWGPLIGELDRADAVVLSPPGFGVPAPRGFDSSTTTYRDWLASQLELFRAPVDLVGHDWGGIHVAALAMSRPDLIRSWASDALGVFAPDYLWHPRAQVWQQEGPGEASVQELWGGDLQQRLAVTSALGMTGRMAERVAAGMDPEMGRAVLRLLRSARQPTMAEAGRLLPSAAQRPGLALIAVDDFERASGTLVQHEWAARRSGARMAHLEGVGHWWPEETPAPVAEALTNFWAELPDPERAPATDSRA</sequence>
<comment type="caution">
    <text evidence="2">The sequence shown here is derived from an EMBL/GenBank/DDBJ whole genome shotgun (WGS) entry which is preliminary data.</text>
</comment>
<feature type="domain" description="AB hydrolase-1" evidence="1">
    <location>
        <begin position="50"/>
        <end position="288"/>
    </location>
</feature>
<evidence type="ECO:0000313" key="2">
    <source>
        <dbReference type="EMBL" id="GLY83403.1"/>
    </source>
</evidence>
<dbReference type="PANTHER" id="PTHR46438:SF11">
    <property type="entry name" value="LIPASE-RELATED"/>
    <property type="match status" value="1"/>
</dbReference>
<keyword evidence="2" id="KW-0378">Hydrolase</keyword>
<evidence type="ECO:0000313" key="3">
    <source>
        <dbReference type="Proteomes" id="UP001165074"/>
    </source>
</evidence>